<dbReference type="AlphaFoldDB" id="A0AAW0A8D8"/>
<name>A0AAW0A8D8_9AGAR</name>
<proteinExistence type="predicted"/>
<comment type="caution">
    <text evidence="2">The sequence shown here is derived from an EMBL/GenBank/DDBJ whole genome shotgun (WGS) entry which is preliminary data.</text>
</comment>
<evidence type="ECO:0000256" key="1">
    <source>
        <dbReference type="SAM" id="MobiDB-lite"/>
    </source>
</evidence>
<sequence>MISTSNKPVPQSNLLQRRSFGTETQGDIEGSWSSHARTRSQSPQIILLSRYSLSPSVPTHPRLPVIRHTGCGRPFSPPTLFFQSQAHPAFQCQCRPSTLIDNLFASRPSYLDSHLTSPTLLKPLTTSSILADPSTQEFIIIKNSCTQATLRKPTPSQSDQALATYNPYVVLPLPPPDLLLLLKTRRTNPPLPSHAACEDIRQYPCGTMPKTISANRWCTTKRIVFLSLALRSPI</sequence>
<evidence type="ECO:0000313" key="2">
    <source>
        <dbReference type="EMBL" id="KAK7002457.1"/>
    </source>
</evidence>
<organism evidence="2 3">
    <name type="scientific">Favolaschia claudopus</name>
    <dbReference type="NCBI Taxonomy" id="2862362"/>
    <lineage>
        <taxon>Eukaryota</taxon>
        <taxon>Fungi</taxon>
        <taxon>Dikarya</taxon>
        <taxon>Basidiomycota</taxon>
        <taxon>Agaricomycotina</taxon>
        <taxon>Agaricomycetes</taxon>
        <taxon>Agaricomycetidae</taxon>
        <taxon>Agaricales</taxon>
        <taxon>Marasmiineae</taxon>
        <taxon>Mycenaceae</taxon>
        <taxon>Favolaschia</taxon>
    </lineage>
</organism>
<reference evidence="2 3" key="1">
    <citation type="journal article" date="2024" name="J Genomics">
        <title>Draft genome sequencing and assembly of Favolaschia claudopus CIRM-BRFM 2984 isolated from oak limbs.</title>
        <authorList>
            <person name="Navarro D."/>
            <person name="Drula E."/>
            <person name="Chaduli D."/>
            <person name="Cazenave R."/>
            <person name="Ahrendt S."/>
            <person name="Wang J."/>
            <person name="Lipzen A."/>
            <person name="Daum C."/>
            <person name="Barry K."/>
            <person name="Grigoriev I.V."/>
            <person name="Favel A."/>
            <person name="Rosso M.N."/>
            <person name="Martin F."/>
        </authorList>
    </citation>
    <scope>NUCLEOTIDE SEQUENCE [LARGE SCALE GENOMIC DNA]</scope>
    <source>
        <strain evidence="2 3">CIRM-BRFM 2984</strain>
    </source>
</reference>
<protein>
    <submittedName>
        <fullName evidence="2">Uncharacterized protein</fullName>
    </submittedName>
</protein>
<dbReference type="Proteomes" id="UP001362999">
    <property type="component" value="Unassembled WGS sequence"/>
</dbReference>
<accession>A0AAW0A8D8</accession>
<keyword evidence="3" id="KW-1185">Reference proteome</keyword>
<dbReference type="EMBL" id="JAWWNJ010000079">
    <property type="protein sequence ID" value="KAK7002457.1"/>
    <property type="molecule type" value="Genomic_DNA"/>
</dbReference>
<feature type="region of interest" description="Disordered" evidence="1">
    <location>
        <begin position="1"/>
        <end position="37"/>
    </location>
</feature>
<evidence type="ECO:0000313" key="3">
    <source>
        <dbReference type="Proteomes" id="UP001362999"/>
    </source>
</evidence>
<gene>
    <name evidence="2" type="ORF">R3P38DRAFT_3605548</name>
</gene>